<dbReference type="InterPro" id="IPR057905">
    <property type="entry name" value="Nal1_N"/>
</dbReference>
<evidence type="ECO:0000313" key="2">
    <source>
        <dbReference type="EMBL" id="KGM93005.1"/>
    </source>
</evidence>
<accession>A0A0A0I045</accession>
<organism evidence="2 3">
    <name type="scientific">Clostridium botulinum C/D str. DC5</name>
    <dbReference type="NCBI Taxonomy" id="1443128"/>
    <lineage>
        <taxon>Bacteria</taxon>
        <taxon>Bacillati</taxon>
        <taxon>Bacillota</taxon>
        <taxon>Clostridia</taxon>
        <taxon>Eubacteriales</taxon>
        <taxon>Clostridiaceae</taxon>
        <taxon>Clostridium</taxon>
    </lineage>
</organism>
<comment type="caution">
    <text evidence="2">The sequence shown here is derived from an EMBL/GenBank/DDBJ whole genome shotgun (WGS) entry which is preliminary data.</text>
</comment>
<dbReference type="SUPFAM" id="SSF50494">
    <property type="entry name" value="Trypsin-like serine proteases"/>
    <property type="match status" value="1"/>
</dbReference>
<dbReference type="AlphaFoldDB" id="A0A0A0I045"/>
<evidence type="ECO:0000313" key="3">
    <source>
        <dbReference type="Proteomes" id="UP000030014"/>
    </source>
</evidence>
<evidence type="ECO:0000259" key="1">
    <source>
        <dbReference type="Pfam" id="PF25608"/>
    </source>
</evidence>
<sequence length="309" mass="33638">MYSNNCFLQEMRISCICQNEYKYFLRKLNVIGVGLGYKITNGLYTKNICITVFVKEKLPNNMLPSNEIIPNFYKGFLTDVVDCAGLPKFQSLTLKVRPVICGYSVGNILYNDSGGTCGCLVRDNYLYMLSSNHVLAKTNEAPLNSSIVQPAVQYGGKTPGNIVAFLKKFIPLKFIEGRSEPKNQVDCAIVKVFNKSLASPEIAFVGVPKGIGKPKLNEPVKKVGATSELTDGRITNLSTTILMDCGSKQALFTNQIITTKITDPGDSGALLLDENNNALGLCMGGINQITVSNSISLVLKNLKVNLVTS</sequence>
<dbReference type="RefSeq" id="WP_039260298.1">
    <property type="nucleotide sequence ID" value="NZ_JDRY01000175.1"/>
</dbReference>
<feature type="domain" description="Nal1 N-terminal" evidence="1">
    <location>
        <begin position="24"/>
        <end position="76"/>
    </location>
</feature>
<dbReference type="InterPro" id="IPR043504">
    <property type="entry name" value="Peptidase_S1_PA_chymotrypsin"/>
</dbReference>
<gene>
    <name evidence="2" type="ORF">Z955_16235</name>
</gene>
<dbReference type="EMBL" id="JDRY01000175">
    <property type="protein sequence ID" value="KGM93005.1"/>
    <property type="molecule type" value="Genomic_DNA"/>
</dbReference>
<dbReference type="Pfam" id="PF13365">
    <property type="entry name" value="Trypsin_2"/>
    <property type="match status" value="1"/>
</dbReference>
<dbReference type="Gene3D" id="2.40.10.10">
    <property type="entry name" value="Trypsin-like serine proteases"/>
    <property type="match status" value="1"/>
</dbReference>
<name>A0A0A0I045_CLOBO</name>
<dbReference type="InterPro" id="IPR009003">
    <property type="entry name" value="Peptidase_S1_PA"/>
</dbReference>
<dbReference type="Proteomes" id="UP000030014">
    <property type="component" value="Unassembled WGS sequence"/>
</dbReference>
<proteinExistence type="predicted"/>
<dbReference type="Pfam" id="PF25608">
    <property type="entry name" value="NAL1_N"/>
    <property type="match status" value="1"/>
</dbReference>
<reference evidence="2 3" key="1">
    <citation type="submission" date="2014-01" db="EMBL/GenBank/DDBJ databases">
        <title>Plasmidome dynamics in the species complex Clostridium novyi sensu lato converts strains of independent lineages into distinctly different pathogens.</title>
        <authorList>
            <person name="Skarin H."/>
            <person name="Segerman B."/>
        </authorList>
    </citation>
    <scope>NUCLEOTIDE SEQUENCE [LARGE SCALE GENOMIC DNA]</scope>
    <source>
        <strain evidence="2 3">DC5</strain>
    </source>
</reference>
<protein>
    <recommendedName>
        <fullName evidence="1">Nal1 N-terminal domain-containing protein</fullName>
    </recommendedName>
</protein>